<dbReference type="Proteomes" id="UP000614721">
    <property type="component" value="Unassembled WGS sequence"/>
</dbReference>
<keyword evidence="1" id="KW-1133">Transmembrane helix</keyword>
<accession>A0ABS0IYG1</accession>
<keyword evidence="1" id="KW-0472">Membrane</keyword>
<keyword evidence="1" id="KW-0812">Transmembrane</keyword>
<evidence type="ECO:0000256" key="1">
    <source>
        <dbReference type="SAM" id="Phobius"/>
    </source>
</evidence>
<keyword evidence="3" id="KW-1185">Reference proteome</keyword>
<dbReference type="InterPro" id="IPR021733">
    <property type="entry name" value="DUF3304"/>
</dbReference>
<comment type="caution">
    <text evidence="2">The sequence shown here is derived from an EMBL/GenBank/DDBJ whole genome shotgun (WGS) entry which is preliminary data.</text>
</comment>
<protein>
    <submittedName>
        <fullName evidence="2">DUF3304 domain-containing protein</fullName>
    </submittedName>
</protein>
<organism evidence="2 3">
    <name type="scientific">Proteus alimentorum</name>
    <dbReference type="NCBI Taxonomy" id="1973495"/>
    <lineage>
        <taxon>Bacteria</taxon>
        <taxon>Pseudomonadati</taxon>
        <taxon>Pseudomonadota</taxon>
        <taxon>Gammaproteobacteria</taxon>
        <taxon>Enterobacterales</taxon>
        <taxon>Morganellaceae</taxon>
        <taxon>Proteus</taxon>
    </lineage>
</organism>
<evidence type="ECO:0000313" key="3">
    <source>
        <dbReference type="Proteomes" id="UP000614721"/>
    </source>
</evidence>
<name>A0ABS0IYG1_9GAMM</name>
<feature type="transmembrane region" description="Helical" evidence="1">
    <location>
        <begin position="10"/>
        <end position="28"/>
    </location>
</feature>
<sequence length="173" mass="19628">MPTKLTRKKLVLIGILATLIAVYLLFIHKPKVEYLAGNLHGFNHVKGTAVNWFKVNGYYGQGAAGTCCIMVPEKWTPNQTVLVEWEVDPNAYPTDSPGVTDPKFDAYMKKHEANYRHYSKVVEIPEYDEPCSMDVHFLPCQEVKITLSCHATNHPDYPIKEPSFMEEPAVCQK</sequence>
<evidence type="ECO:0000313" key="2">
    <source>
        <dbReference type="EMBL" id="MBG2881082.1"/>
    </source>
</evidence>
<proteinExistence type="predicted"/>
<gene>
    <name evidence="2" type="ORF">I4902_17695</name>
</gene>
<dbReference type="EMBL" id="JADSJP010000050">
    <property type="protein sequence ID" value="MBG2881082.1"/>
    <property type="molecule type" value="Genomic_DNA"/>
</dbReference>
<reference evidence="2 3" key="1">
    <citation type="submission" date="2020-11" db="EMBL/GenBank/DDBJ databases">
        <title>Enhanced detection system for hospital associated transmission using whole genome sequencing surveillance.</title>
        <authorList>
            <person name="Harrison L.H."/>
            <person name="Van Tyne D."/>
            <person name="Marsh J.W."/>
            <person name="Griffith M.P."/>
            <person name="Snyder D.J."/>
            <person name="Cooper V.S."/>
            <person name="Mustapha M."/>
        </authorList>
    </citation>
    <scope>NUCLEOTIDE SEQUENCE [LARGE SCALE GENOMIC DNA]</scope>
    <source>
        <strain evidence="2 3">PR00075</strain>
    </source>
</reference>
<dbReference type="RefSeq" id="WP_196567603.1">
    <property type="nucleotide sequence ID" value="NZ_JADRYY010000019.1"/>
</dbReference>
<dbReference type="Pfam" id="PF11745">
    <property type="entry name" value="DUF3304"/>
    <property type="match status" value="1"/>
</dbReference>